<feature type="compositionally biased region" description="Basic and acidic residues" evidence="3">
    <location>
        <begin position="728"/>
        <end position="741"/>
    </location>
</feature>
<keyword evidence="1" id="KW-0863">Zinc-finger</keyword>
<feature type="region of interest" description="Disordered" evidence="3">
    <location>
        <begin position="264"/>
        <end position="296"/>
    </location>
</feature>
<dbReference type="EMBL" id="FLQU01000250">
    <property type="protein sequence ID" value="SBS83132.1"/>
    <property type="molecule type" value="Genomic_DNA"/>
</dbReference>
<feature type="compositionally biased region" description="Polar residues" evidence="3">
    <location>
        <begin position="955"/>
        <end position="965"/>
    </location>
</feature>
<feature type="compositionally biased region" description="Basic and acidic residues" evidence="3">
    <location>
        <begin position="285"/>
        <end position="296"/>
    </location>
</feature>
<evidence type="ECO:0000313" key="5">
    <source>
        <dbReference type="EMBL" id="SBS83132.1"/>
    </source>
</evidence>
<accession>A0A1A8W9X2</accession>
<feature type="coiled-coil region" evidence="2">
    <location>
        <begin position="1628"/>
        <end position="1659"/>
    </location>
</feature>
<evidence type="ECO:0000313" key="7">
    <source>
        <dbReference type="Proteomes" id="UP000078546"/>
    </source>
</evidence>
<organism evidence="6 7">
    <name type="scientific">Plasmodium ovale curtisi</name>
    <dbReference type="NCBI Taxonomy" id="864141"/>
    <lineage>
        <taxon>Eukaryota</taxon>
        <taxon>Sar</taxon>
        <taxon>Alveolata</taxon>
        <taxon>Apicomplexa</taxon>
        <taxon>Aconoidasida</taxon>
        <taxon>Haemosporida</taxon>
        <taxon>Plasmodiidae</taxon>
        <taxon>Plasmodium</taxon>
        <taxon>Plasmodium (Plasmodium)</taxon>
    </lineage>
</organism>
<dbReference type="InterPro" id="IPR000315">
    <property type="entry name" value="Znf_B-box"/>
</dbReference>
<dbReference type="CDD" id="cd19757">
    <property type="entry name" value="Bbox1"/>
    <property type="match status" value="1"/>
</dbReference>
<keyword evidence="2" id="KW-0175">Coiled coil</keyword>
<dbReference type="EMBL" id="FLQV01000315">
    <property type="protein sequence ID" value="SBS89836.1"/>
    <property type="molecule type" value="Genomic_DNA"/>
</dbReference>
<reference evidence="6" key="1">
    <citation type="submission" date="2016-05" db="EMBL/GenBank/DDBJ databases">
        <authorList>
            <person name="Lavstsen T."/>
            <person name="Jespersen J.S."/>
        </authorList>
    </citation>
    <scope>NUCLEOTIDE SEQUENCE [LARGE SCALE GENOMIC DNA]</scope>
</reference>
<dbReference type="GO" id="GO:0008270">
    <property type="term" value="F:zinc ion binding"/>
    <property type="evidence" value="ECO:0007669"/>
    <property type="project" value="UniProtKB-KW"/>
</dbReference>
<name>A0A1A8W9X2_PLAOA</name>
<proteinExistence type="predicted"/>
<feature type="region of interest" description="Disordered" evidence="3">
    <location>
        <begin position="1155"/>
        <end position="1202"/>
    </location>
</feature>
<keyword evidence="1" id="KW-0479">Metal-binding</keyword>
<dbReference type="CDD" id="cd19756">
    <property type="entry name" value="Bbox2"/>
    <property type="match status" value="1"/>
</dbReference>
<evidence type="ECO:0000313" key="8">
    <source>
        <dbReference type="Proteomes" id="UP000078560"/>
    </source>
</evidence>
<reference evidence="7 8" key="2">
    <citation type="submission" date="2016-05" db="EMBL/GenBank/DDBJ databases">
        <authorList>
            <person name="Naeem Raeece"/>
        </authorList>
    </citation>
    <scope>NUCLEOTIDE SEQUENCE [LARGE SCALE GENOMIC DNA]</scope>
</reference>
<keyword evidence="1" id="KW-0862">Zinc</keyword>
<evidence type="ECO:0000313" key="6">
    <source>
        <dbReference type="EMBL" id="SBS89836.1"/>
    </source>
</evidence>
<evidence type="ECO:0000256" key="1">
    <source>
        <dbReference type="PROSITE-ProRule" id="PRU00024"/>
    </source>
</evidence>
<evidence type="ECO:0000256" key="3">
    <source>
        <dbReference type="SAM" id="MobiDB-lite"/>
    </source>
</evidence>
<evidence type="ECO:0000256" key="2">
    <source>
        <dbReference type="SAM" id="Coils"/>
    </source>
</evidence>
<feature type="compositionally biased region" description="Polar residues" evidence="3">
    <location>
        <begin position="1169"/>
        <end position="1182"/>
    </location>
</feature>
<protein>
    <recommendedName>
        <fullName evidence="4">B box-type domain-containing protein</fullName>
    </recommendedName>
</protein>
<feature type="region of interest" description="Disordered" evidence="3">
    <location>
        <begin position="727"/>
        <end position="748"/>
    </location>
</feature>
<dbReference type="Proteomes" id="UP000078560">
    <property type="component" value="Unassembled WGS sequence"/>
</dbReference>
<dbReference type="PROSITE" id="PS50119">
    <property type="entry name" value="ZF_BBOX"/>
    <property type="match status" value="1"/>
</dbReference>
<feature type="domain" description="B box-type" evidence="4">
    <location>
        <begin position="144"/>
        <end position="183"/>
    </location>
</feature>
<feature type="region of interest" description="Disordered" evidence="3">
    <location>
        <begin position="955"/>
        <end position="976"/>
    </location>
</feature>
<sequence>MHEKIVIRRPLFHAPTESKSNVLKYEKDNNFNNKRNDATNLINHICTSLPYKKNERYYSECGEQVSLDLNEKENMNCFVNKKSVNFNLKNDEKNIIQSYRKGEINANYNLIDNMYDVHYTNVSNKNLNDYIKHVNINHTAPCIGEFRTCMNCFLNISTLFCKTCNIFLCAICNIKLHKNNPSHVVNVCSSGLYENNYKYNDILLKEKDKWLVELDNNIPIKIREKCPIHVKEYIKYACKTCHFTLLCADCLLNDPVHVQKITQEEECRHSGSENGERGNGSRNISKRETHQNEDKCNPAIDNYCEDSKNATSQNVYINLLPVEKVPKHDRLRSMEVHSPPSKQPPQLSVPTELIVSLHKLKGIDNYGRDDQFENGKKNELARLKPGFKLIRDGHEIFTLIDAKNEIKEELSDKLDILCKKSLILKNTIPSLRNIYKYGKITCKNNKRSVRAGFTVTNNCLEKKKRKLHEHLKMLQDKSTTFLKKLDEERTNYRNYLEKKKNEIKHMITLSNRNAGLSLDLYIQKLESFKCLFFTKDNLIDIEKKLEIPHSQLKSEYLSSIIEKNKLEILNTNKSINDISKKIKNKFQSMFNLNVEIPIYPAHFRSFLQKRLFKREKVEPLTNKSKQRQRYFQVLPFTNFYMNIDISYQQQFMRKDTLHQKWEFKTVSIRSVYLCIHTHANETQSGVNISMCSSQLDEDREDVLTRGEKKKDMFRERENEEIIPTVKISGEHEKDKGEIDDPKNEEEENHFISKREVNNLSNDIESIICLSNVNIKPFSDPNITNITILEKRNWPYGIEITEYNDRNDLVGYWLLTKRNETEVNKLLDILISIKQNNESKTAIPSFHPKINMNNSFFNYNENNINTIYKHFASGIAEHSFLHHFKNTSSVQVEGYKEGKTDIIETLEQCSSVSNNDNDHLVREESLLRYYDDEKHSEFANNVRHLRIEDFTSNPLDVSNLSQSQTKEGGESEWGGVHTCEGQHGVVEEGEKHRNRRDHRGDTQLDRFRLPSSIGEMELFLKEKKSAAAPESNSVLSNKYTSGSEYQFVEERNLDSEYRFKKTHIDMLSRGGQNKGTTLHKLVDKFEKWNKCHPDITINTVKKNVIDEGRHLLPLNIESNSLIRDSSSGWCSNDMYTVYACSDQVGQSNTHALISAGKNTPPEGGLCESGKTPNSLEKQNTSTGAEEITGDKHASGNGELLRSPTSIELNVSNIEREMMVTKWGVNSSNEEEKENMKTTELFKLDEVKNFLQKLSSYRGDKLGETVLITTSNCDESHLRSNLHRGGFNKKEKSGCDGEKILNCNLVKEDDGNDPSGGKNGEDICKEVCGREVTCMNSLEVGSAEVVSPETDSAEMCTPIKCSNADYHINKRCAGEDTLCGIPPYRMHTASSVQKNVAWFPPQESNRLNGHFLYERNAQVRVQIGKNTPTGWYSSDILNVPVEKEEEKTGDMDDVINMNNISYASDRMDEAGKEHISENQNIENLEGEEFSGYAAKEVAADVFSVNMARHEKGEQIQDGTNKQMQNSVDICNDINETNKVSFTKVSNDKNGGYNNLCGQHNQAAKFNCGCIIGGNKNGWENDINAIDEEDRKEWKNAEHVKMDLSKRNNPELKTPVKCLQGQLRSYHINGRAKMIKEIKQVQEQIEIKMKKYKIEMEEKRKIAPPKKKRNYTQNWKDNPLEGELMGEIPLSVVNHVLSQIGSKKLGS</sequence>
<evidence type="ECO:0000259" key="4">
    <source>
        <dbReference type="PROSITE" id="PS50119"/>
    </source>
</evidence>
<gene>
    <name evidence="6" type="ORF">POVCU1_017120</name>
    <name evidence="5" type="ORF">POVCU2_0019100</name>
</gene>
<feature type="coiled-coil region" evidence="2">
    <location>
        <begin position="457"/>
        <end position="502"/>
    </location>
</feature>
<dbReference type="Proteomes" id="UP000078546">
    <property type="component" value="Unassembled WGS sequence"/>
</dbReference>
<feature type="compositionally biased region" description="Basic and acidic residues" evidence="3">
    <location>
        <begin position="264"/>
        <end position="276"/>
    </location>
</feature>